<dbReference type="PROSITE" id="PS50848">
    <property type="entry name" value="START"/>
    <property type="match status" value="1"/>
</dbReference>
<reference evidence="2" key="1">
    <citation type="submission" date="2014-09" db="EMBL/GenBank/DDBJ databases">
        <title>Draft genome sequence of an oleaginous Mucoromycotina fungus Mucor ambiguus NBRC6742.</title>
        <authorList>
            <person name="Takeda I."/>
            <person name="Yamane N."/>
            <person name="Morita T."/>
            <person name="Tamano K."/>
            <person name="Machida M."/>
            <person name="Baker S."/>
            <person name="Koike H."/>
        </authorList>
    </citation>
    <scope>NUCLEOTIDE SEQUENCE</scope>
    <source>
        <strain evidence="2">NBRC 6742</strain>
    </source>
</reference>
<dbReference type="Gene3D" id="3.30.530.20">
    <property type="match status" value="1"/>
</dbReference>
<sequence length="313" mass="34952">MTIDSTIDSIVDSDNKFAKETRDGLAYLKNLTANLENWTLTEEQDNVKLYSKKLDDPDAPPLVRGDTVLTDLPPGCTPFEVATVATLPGCRKIWDDRFDQAEIKEYYTRFEGLFWVKHKAPWPISPRDFVGTTIRDVDPNVCYTSMISVQDDRIPDTPSTVRGKIFISGWKVDQQGNNIGITYVNQVDLAGYIPAAFLRKLLLQIPLCAGKVRNYIREFGFAPSLNLVSNKVEFKGEDFDHDKRTYNVQLSGDARDHEVAHITCSSKMYPKGVSVVLTGGKGDVKQNTDANNNPCITLKNLVGDVKVAITKAK</sequence>
<name>A0A0C9N0B9_9FUNG</name>
<dbReference type="PANTHER" id="PTHR19308:SF14">
    <property type="entry name" value="START DOMAIN-CONTAINING PROTEIN"/>
    <property type="match status" value="1"/>
</dbReference>
<dbReference type="PANTHER" id="PTHR19308">
    <property type="entry name" value="PHOSPHATIDYLCHOLINE TRANSFER PROTEIN"/>
    <property type="match status" value="1"/>
</dbReference>
<dbReference type="Proteomes" id="UP000053815">
    <property type="component" value="Unassembled WGS sequence"/>
</dbReference>
<protein>
    <submittedName>
        <fullName evidence="2">BET v1-like protein</fullName>
    </submittedName>
</protein>
<dbReference type="Pfam" id="PF01852">
    <property type="entry name" value="START"/>
    <property type="match status" value="1"/>
</dbReference>
<proteinExistence type="predicted"/>
<dbReference type="OrthoDB" id="196858at2759"/>
<dbReference type="SUPFAM" id="SSF55961">
    <property type="entry name" value="Bet v1-like"/>
    <property type="match status" value="1"/>
</dbReference>
<dbReference type="InterPro" id="IPR023393">
    <property type="entry name" value="START-like_dom_sf"/>
</dbReference>
<feature type="domain" description="START" evidence="1">
    <location>
        <begin position="36"/>
        <end position="202"/>
    </location>
</feature>
<dbReference type="EMBL" id="DF836549">
    <property type="protein sequence ID" value="GAN09337.1"/>
    <property type="molecule type" value="Genomic_DNA"/>
</dbReference>
<evidence type="ECO:0000259" key="1">
    <source>
        <dbReference type="PROSITE" id="PS50848"/>
    </source>
</evidence>
<dbReference type="GO" id="GO:0005737">
    <property type="term" value="C:cytoplasm"/>
    <property type="evidence" value="ECO:0007669"/>
    <property type="project" value="UniProtKB-ARBA"/>
</dbReference>
<dbReference type="AlphaFoldDB" id="A0A0C9N0B9"/>
<evidence type="ECO:0000313" key="2">
    <source>
        <dbReference type="EMBL" id="GAN09337.1"/>
    </source>
</evidence>
<dbReference type="InterPro" id="IPR051213">
    <property type="entry name" value="START_lipid_transfer"/>
</dbReference>
<dbReference type="GO" id="GO:0008289">
    <property type="term" value="F:lipid binding"/>
    <property type="evidence" value="ECO:0007669"/>
    <property type="project" value="InterPro"/>
</dbReference>
<keyword evidence="3" id="KW-1185">Reference proteome</keyword>
<dbReference type="CDD" id="cd00177">
    <property type="entry name" value="START"/>
    <property type="match status" value="1"/>
</dbReference>
<evidence type="ECO:0000313" key="3">
    <source>
        <dbReference type="Proteomes" id="UP000053815"/>
    </source>
</evidence>
<accession>A0A0C9N0B9</accession>
<dbReference type="InterPro" id="IPR002913">
    <property type="entry name" value="START_lipid-bd_dom"/>
</dbReference>
<organism evidence="2">
    <name type="scientific">Mucor ambiguus</name>
    <dbReference type="NCBI Taxonomy" id="91626"/>
    <lineage>
        <taxon>Eukaryota</taxon>
        <taxon>Fungi</taxon>
        <taxon>Fungi incertae sedis</taxon>
        <taxon>Mucoromycota</taxon>
        <taxon>Mucoromycotina</taxon>
        <taxon>Mucoromycetes</taxon>
        <taxon>Mucorales</taxon>
        <taxon>Mucorineae</taxon>
        <taxon>Mucoraceae</taxon>
        <taxon>Mucor</taxon>
    </lineage>
</organism>
<gene>
    <name evidence="2" type="ORF">MAM1_0260d08863</name>
</gene>